<proteinExistence type="predicted"/>
<protein>
    <submittedName>
        <fullName evidence="1">Uncharacterized protein</fullName>
    </submittedName>
</protein>
<sequence length="247" mass="27933">MTIISVKEYWRKQANILPKLATMLDKDFADICPDTGPLRGAADMCRTGLGREHYFYSMTALKFCIKSEGHIPSHAPETVEIFLSVTAGSNKKIDDHDPFNRLEFDVVLKAVKGKTFLGAWHLDRHVGEEPTKDIHPLYHFHFGGRHLGELGDDVGRMLITEAPRLPHYPMDAVLGVDYVLSHYAGETWAKLKDDSTYSNFLKPSQDFLMASYARSLNTYFGTQPDERINGGACYLWPNLPPHEHPDV</sequence>
<accession>A0ABV4K6N3</accession>
<dbReference type="RefSeq" id="WP_371387223.1">
    <property type="nucleotide sequence ID" value="NZ_JBGLYH010000039.1"/>
</dbReference>
<dbReference type="EMBL" id="JBGLYH010000039">
    <property type="protein sequence ID" value="MEZ7197710.1"/>
    <property type="molecule type" value="Genomic_DNA"/>
</dbReference>
<gene>
    <name evidence="1" type="ORF">AB6M95_13175</name>
</gene>
<organism evidence="1 2">
    <name type="scientific">Pseudodesulfovibrio karagichevae</name>
    <dbReference type="NCBI Taxonomy" id="3239305"/>
    <lineage>
        <taxon>Bacteria</taxon>
        <taxon>Pseudomonadati</taxon>
        <taxon>Thermodesulfobacteriota</taxon>
        <taxon>Desulfovibrionia</taxon>
        <taxon>Desulfovibrionales</taxon>
        <taxon>Desulfovibrionaceae</taxon>
    </lineage>
</organism>
<dbReference type="Proteomes" id="UP001568698">
    <property type="component" value="Unassembled WGS sequence"/>
</dbReference>
<evidence type="ECO:0000313" key="2">
    <source>
        <dbReference type="Proteomes" id="UP001568698"/>
    </source>
</evidence>
<reference evidence="1 2" key="1">
    <citation type="submission" date="2024-08" db="EMBL/GenBank/DDBJ databases">
        <title>Sulfate-reducing bacteria isolated from formation water of the oil field in Kazakhstan and description of Pseudodesulfovibrio sp.</title>
        <authorList>
            <person name="Bidzhieva S.K."/>
            <person name="Tourova T.P."/>
            <person name="Grouzdev D.S."/>
            <person name="Beletsky A.V."/>
            <person name="Sokolova D.S."/>
            <person name="Samigullina S.R."/>
            <person name="Poltaraus A.B."/>
            <person name="Avtukh A.N."/>
            <person name="Tereshina V.M."/>
            <person name="Zhaparov N.S."/>
            <person name="Mardanov A.V."/>
            <person name="Nazina T.N."/>
        </authorList>
    </citation>
    <scope>NUCLEOTIDE SEQUENCE [LARGE SCALE GENOMIC DNA]</scope>
    <source>
        <strain evidence="1 2">9FUS</strain>
    </source>
</reference>
<comment type="caution">
    <text evidence="1">The sequence shown here is derived from an EMBL/GenBank/DDBJ whole genome shotgun (WGS) entry which is preliminary data.</text>
</comment>
<evidence type="ECO:0000313" key="1">
    <source>
        <dbReference type="EMBL" id="MEZ7197710.1"/>
    </source>
</evidence>
<name>A0ABV4K6N3_9BACT</name>
<keyword evidence="2" id="KW-1185">Reference proteome</keyword>